<keyword evidence="3" id="KW-1185">Reference proteome</keyword>
<proteinExistence type="predicted"/>
<dbReference type="RefSeq" id="WP_136567006.1">
    <property type="nucleotide sequence ID" value="NZ_SNTZ01000008.1"/>
</dbReference>
<evidence type="ECO:0000256" key="1">
    <source>
        <dbReference type="SAM" id="MobiDB-lite"/>
    </source>
</evidence>
<dbReference type="OrthoDB" id="1170795at2"/>
<sequence length="398" mass="45325">MKKMNIKIHYILFVILLGMAAPTHVQGQFLKKLKKSVEEKIAQKADEKTDEILNGTNGNTSSTKKETEKSTNTQSETKTPSSVPNQKKTSTTYPVGTEGSVITYTSPSSDFIDITIQSHKGLPRYGALYFVRGTTKPTDNKAYEKLMELQFLKETYADINRSKLTKSNSSQQEKGQEFKNSEFAQHHLLQLAGYVSSDKVLMEYFCDPEAKSPCNFYTPAGERKHVAYWGGAGKNEFAQNRSYTSFVKNYLEPLQEWSRTFYANGSETVYYVNRALVSEKYDFKNKGYWINNIFSLVGSSFMLHHSEFLPFTENEKTLANNAKKHFVPIDPSMAKTLNLQQRSPVFAVLKVKVSPKLSNPTHVAWEYELEDSIIEIYRDVALTNKMGEIDLKTLQSKY</sequence>
<accession>A0A4S8RIG7</accession>
<evidence type="ECO:0000313" key="2">
    <source>
        <dbReference type="EMBL" id="THV58198.1"/>
    </source>
</evidence>
<evidence type="ECO:0000313" key="3">
    <source>
        <dbReference type="Proteomes" id="UP000310406"/>
    </source>
</evidence>
<feature type="compositionally biased region" description="Polar residues" evidence="1">
    <location>
        <begin position="80"/>
        <end position="99"/>
    </location>
</feature>
<gene>
    <name evidence="2" type="ORF">EZV76_13060</name>
</gene>
<dbReference type="Proteomes" id="UP000310406">
    <property type="component" value="Unassembled WGS sequence"/>
</dbReference>
<dbReference type="EMBL" id="SNTZ01000008">
    <property type="protein sequence ID" value="THV58198.1"/>
    <property type="molecule type" value="Genomic_DNA"/>
</dbReference>
<dbReference type="AlphaFoldDB" id="A0A4S8RIG7"/>
<feature type="compositionally biased region" description="Low complexity" evidence="1">
    <location>
        <begin position="70"/>
        <end position="79"/>
    </location>
</feature>
<name>A0A4S8RIG7_9FLAO</name>
<protein>
    <submittedName>
        <fullName evidence="2">Uncharacterized protein</fullName>
    </submittedName>
</protein>
<reference evidence="2 3" key="1">
    <citation type="submission" date="2019-03" db="EMBL/GenBank/DDBJ databases">
        <title>Muricauda SCR12 sp.nov, a marine bacterium isolated from Pacific Ocean:the Okinawa trough.</title>
        <authorList>
            <person name="Liu L."/>
        </authorList>
    </citation>
    <scope>NUCLEOTIDE SEQUENCE [LARGE SCALE GENOMIC DNA]</scope>
    <source>
        <strain evidence="2 3">SCR12</strain>
    </source>
</reference>
<organism evidence="2 3">
    <name type="scientific">Flagellimonas alvinocaridis</name>
    <dbReference type="NCBI Taxonomy" id="2530200"/>
    <lineage>
        <taxon>Bacteria</taxon>
        <taxon>Pseudomonadati</taxon>
        <taxon>Bacteroidota</taxon>
        <taxon>Flavobacteriia</taxon>
        <taxon>Flavobacteriales</taxon>
        <taxon>Flavobacteriaceae</taxon>
        <taxon>Flagellimonas</taxon>
    </lineage>
</organism>
<comment type="caution">
    <text evidence="2">The sequence shown here is derived from an EMBL/GenBank/DDBJ whole genome shotgun (WGS) entry which is preliminary data.</text>
</comment>
<feature type="region of interest" description="Disordered" evidence="1">
    <location>
        <begin position="46"/>
        <end position="99"/>
    </location>
</feature>